<gene>
    <name evidence="2" type="ORF">CSH63_17930</name>
</gene>
<protein>
    <submittedName>
        <fullName evidence="2">Uncharacterized protein</fullName>
    </submittedName>
</protein>
<dbReference type="RefSeq" id="WP_120571276.1">
    <property type="nucleotide sequence ID" value="NZ_CP024087.1"/>
</dbReference>
<organism evidence="2 3">
    <name type="scientific">Micromonospora tulbaghiae</name>
    <dbReference type="NCBI Taxonomy" id="479978"/>
    <lineage>
        <taxon>Bacteria</taxon>
        <taxon>Bacillati</taxon>
        <taxon>Actinomycetota</taxon>
        <taxon>Actinomycetes</taxon>
        <taxon>Micromonosporales</taxon>
        <taxon>Micromonosporaceae</taxon>
        <taxon>Micromonospora</taxon>
    </lineage>
</organism>
<dbReference type="EMBL" id="CP024087">
    <property type="protein sequence ID" value="AYF29310.1"/>
    <property type="molecule type" value="Genomic_DNA"/>
</dbReference>
<sequence length="110" mass="11572">MPRIAVPITPITRAGVAPPAETNGDPVNNHSVPNDGRTVLLVRNANATSTVRTLTIRLPGAVDGQGITPRTYPIAAGASRYIGPFSPTEYGALMQVDVDNAELKLTALRI</sequence>
<accession>A0A386WPJ0</accession>
<reference evidence="2 3" key="1">
    <citation type="submission" date="2017-10" db="EMBL/GenBank/DDBJ databases">
        <title>Integration of genomic and chemical information greatly accelerates assignment of the full stereostructure of myelolactone, a potent inhibitor of myeloma from a marine-derived Micromonospora.</title>
        <authorList>
            <person name="Kim M.C."/>
            <person name="Machado H."/>
            <person name="Jensen P.R."/>
            <person name="Fenical W."/>
        </authorList>
    </citation>
    <scope>NUCLEOTIDE SEQUENCE [LARGE SCALE GENOMIC DNA]</scope>
    <source>
        <strain evidence="2 3">CNY-010</strain>
    </source>
</reference>
<dbReference type="Proteomes" id="UP000267804">
    <property type="component" value="Chromosome"/>
</dbReference>
<proteinExistence type="predicted"/>
<dbReference type="AlphaFoldDB" id="A0A386WPJ0"/>
<evidence type="ECO:0000313" key="3">
    <source>
        <dbReference type="Proteomes" id="UP000267804"/>
    </source>
</evidence>
<dbReference type="KEGG" id="mtua:CSH63_17930"/>
<evidence type="ECO:0000256" key="1">
    <source>
        <dbReference type="SAM" id="MobiDB-lite"/>
    </source>
</evidence>
<feature type="region of interest" description="Disordered" evidence="1">
    <location>
        <begin position="14"/>
        <end position="34"/>
    </location>
</feature>
<evidence type="ECO:0000313" key="2">
    <source>
        <dbReference type="EMBL" id="AYF29310.1"/>
    </source>
</evidence>
<name>A0A386WPJ0_9ACTN</name>